<dbReference type="GO" id="GO:0004674">
    <property type="term" value="F:protein serine/threonine kinase activity"/>
    <property type="evidence" value="ECO:0007669"/>
    <property type="project" value="UniProtKB-KW"/>
</dbReference>
<evidence type="ECO:0000256" key="2">
    <source>
        <dbReference type="ARBA" id="ARBA00022679"/>
    </source>
</evidence>
<dbReference type="InterPro" id="IPR000719">
    <property type="entry name" value="Prot_kinase_dom"/>
</dbReference>
<comment type="similarity">
    <text evidence="7">Belongs to the protein kinase superfamily.</text>
</comment>
<dbReference type="Gene3D" id="1.10.510.10">
    <property type="entry name" value="Transferase(Phosphotransferase) domain 1"/>
    <property type="match status" value="1"/>
</dbReference>
<dbReference type="Pfam" id="PF00069">
    <property type="entry name" value="Pkinase"/>
    <property type="match status" value="1"/>
</dbReference>
<dbReference type="InterPro" id="IPR017441">
    <property type="entry name" value="Protein_kinase_ATP_BS"/>
</dbReference>
<comment type="caution">
    <text evidence="9">The sequence shown here is derived from an EMBL/GenBank/DDBJ whole genome shotgun (WGS) entry which is preliminary data.</text>
</comment>
<gene>
    <name evidence="9" type="ORF">EDEG_02515</name>
</gene>
<dbReference type="GO" id="GO:0005524">
    <property type="term" value="F:ATP binding"/>
    <property type="evidence" value="ECO:0007669"/>
    <property type="project" value="UniProtKB-UniRule"/>
</dbReference>
<evidence type="ECO:0000256" key="5">
    <source>
        <dbReference type="ARBA" id="ARBA00022840"/>
    </source>
</evidence>
<dbReference type="PANTHER" id="PTHR24345:SF0">
    <property type="entry name" value="CELL CYCLE SERINE_THREONINE-PROTEIN KINASE CDC5_MSD2"/>
    <property type="match status" value="1"/>
</dbReference>
<dbReference type="VEuPathDB" id="MicrosporidiaDB:EDEG_02515"/>
<evidence type="ECO:0000256" key="1">
    <source>
        <dbReference type="ARBA" id="ARBA00022527"/>
    </source>
</evidence>
<dbReference type="FunFam" id="3.30.200.20:FF:000042">
    <property type="entry name" value="Aurora kinase A"/>
    <property type="match status" value="1"/>
</dbReference>
<dbReference type="STRING" id="1003232.J9DP47"/>
<evidence type="ECO:0000313" key="9">
    <source>
        <dbReference type="EMBL" id="EJW03107.1"/>
    </source>
</evidence>
<dbReference type="OrthoDB" id="408964at2759"/>
<evidence type="ECO:0000256" key="6">
    <source>
        <dbReference type="PROSITE-ProRule" id="PRU10141"/>
    </source>
</evidence>
<reference evidence="10" key="2">
    <citation type="submission" date="2015-07" db="EMBL/GenBank/DDBJ databases">
        <title>Contrasting host-pathogen interactions and genome evolution in two generalist and specialist microsporidian pathogens of mosquitoes.</title>
        <authorList>
            <consortium name="The Broad Institute Genomics Platform"/>
            <consortium name="The Broad Institute Genome Sequencing Center for Infectious Disease"/>
            <person name="Cuomo C.A."/>
            <person name="Sanscrainte N.D."/>
            <person name="Goldberg J.M."/>
            <person name="Heiman D."/>
            <person name="Young S."/>
            <person name="Zeng Q."/>
            <person name="Becnel J.J."/>
            <person name="Birren B.W."/>
        </authorList>
    </citation>
    <scope>NUCLEOTIDE SEQUENCE [LARGE SCALE GENOMIC DNA]</scope>
    <source>
        <strain evidence="10">USNM 41457</strain>
    </source>
</reference>
<keyword evidence="4 9" id="KW-0418">Kinase</keyword>
<evidence type="ECO:0000256" key="3">
    <source>
        <dbReference type="ARBA" id="ARBA00022741"/>
    </source>
</evidence>
<dbReference type="SMART" id="SM00220">
    <property type="entry name" value="S_TKc"/>
    <property type="match status" value="1"/>
</dbReference>
<keyword evidence="3 6" id="KW-0547">Nucleotide-binding</keyword>
<dbReference type="PROSITE" id="PS00107">
    <property type="entry name" value="PROTEIN_KINASE_ATP"/>
    <property type="match status" value="1"/>
</dbReference>
<keyword evidence="10" id="KW-1185">Reference proteome</keyword>
<feature type="domain" description="Protein kinase" evidence="8">
    <location>
        <begin position="24"/>
        <end position="277"/>
    </location>
</feature>
<evidence type="ECO:0000259" key="8">
    <source>
        <dbReference type="PROSITE" id="PS50011"/>
    </source>
</evidence>
<dbReference type="AlphaFoldDB" id="J9DP47"/>
<dbReference type="HOGENOM" id="CLU_000288_46_1_1"/>
<name>J9DP47_EDHAE</name>
<dbReference type="EMBL" id="AFBI03000045">
    <property type="protein sequence ID" value="EJW03107.1"/>
    <property type="molecule type" value="Genomic_DNA"/>
</dbReference>
<feature type="binding site" evidence="6">
    <location>
        <position position="51"/>
    </location>
    <ligand>
        <name>ATP</name>
        <dbReference type="ChEBI" id="CHEBI:30616"/>
    </ligand>
</feature>
<accession>J9DP47</accession>
<evidence type="ECO:0000256" key="4">
    <source>
        <dbReference type="ARBA" id="ARBA00022777"/>
    </source>
</evidence>
<dbReference type="PROSITE" id="PS00108">
    <property type="entry name" value="PROTEIN_KINASE_ST"/>
    <property type="match status" value="1"/>
</dbReference>
<dbReference type="FunFam" id="1.10.510.10:FF:000571">
    <property type="entry name" value="Maternal embryonic leucine zipper kinase"/>
    <property type="match status" value="1"/>
</dbReference>
<evidence type="ECO:0000256" key="7">
    <source>
        <dbReference type="RuleBase" id="RU000304"/>
    </source>
</evidence>
<protein>
    <submittedName>
        <fullName evidence="9">PLK protein kinase</fullName>
    </submittedName>
</protein>
<dbReference type="PROSITE" id="PS50011">
    <property type="entry name" value="PROTEIN_KINASE_DOM"/>
    <property type="match status" value="1"/>
</dbReference>
<dbReference type="GO" id="GO:0005634">
    <property type="term" value="C:nucleus"/>
    <property type="evidence" value="ECO:0007669"/>
    <property type="project" value="TreeGrafter"/>
</dbReference>
<proteinExistence type="inferred from homology"/>
<dbReference type="SUPFAM" id="SSF56112">
    <property type="entry name" value="Protein kinase-like (PK-like)"/>
    <property type="match status" value="1"/>
</dbReference>
<dbReference type="InterPro" id="IPR011009">
    <property type="entry name" value="Kinase-like_dom_sf"/>
</dbReference>
<keyword evidence="1 7" id="KW-0723">Serine/threonine-protein kinase</keyword>
<keyword evidence="2" id="KW-0808">Transferase</keyword>
<organism evidence="9 10">
    <name type="scientific">Edhazardia aedis (strain USNM 41457)</name>
    <name type="common">Microsporidian parasite</name>
    <dbReference type="NCBI Taxonomy" id="1003232"/>
    <lineage>
        <taxon>Eukaryota</taxon>
        <taxon>Fungi</taxon>
        <taxon>Fungi incertae sedis</taxon>
        <taxon>Microsporidia</taxon>
        <taxon>Edhazardia</taxon>
    </lineage>
</organism>
<dbReference type="PANTHER" id="PTHR24345">
    <property type="entry name" value="SERINE/THREONINE-PROTEIN KINASE PLK"/>
    <property type="match status" value="1"/>
</dbReference>
<dbReference type="InParanoid" id="J9DP47"/>
<evidence type="ECO:0000313" key="10">
    <source>
        <dbReference type="Proteomes" id="UP000003163"/>
    </source>
</evidence>
<reference evidence="9 10" key="1">
    <citation type="submission" date="2011-08" db="EMBL/GenBank/DDBJ databases">
        <authorList>
            <person name="Liu Z.J."/>
            <person name="Shi F.L."/>
            <person name="Lu J.Q."/>
            <person name="Li M."/>
            <person name="Wang Z.L."/>
        </authorList>
    </citation>
    <scope>NUCLEOTIDE SEQUENCE [LARGE SCALE GENOMIC DNA]</scope>
    <source>
        <strain evidence="9 10">USNM 41457</strain>
    </source>
</reference>
<keyword evidence="5 6" id="KW-0067">ATP-binding</keyword>
<dbReference type="SUPFAM" id="SSF82615">
    <property type="entry name" value="Polo-box domain"/>
    <property type="match status" value="2"/>
</dbReference>
<sequence length="466" mass="54629">MSKNVEPYFTKGSIIKDKSTKRYYQVVSMLGSGAFAQCYLCKHHETKCAVKVIDFTKIESKKILDKIETERIIHKDLDHPNIVKMESDFKDDRFVYLVLEYCPNGGLDELSKRRKFTETEVKNWIKQLVNALKYMHEEKKVVHRDLKLGNLFLDHNFNIKVGDFGLSAHIIENQKKRTVCGTPNYIAPEVIFDRAYGHSYAVDIWAIGVIMYTLLVGVPPFQKSTVKEIYEKIKNTTFEFPTKYEHSRYSKDLIRDLLTRDPESRPKLDDILSHKFFTRGMNTIESMIYHLKEERYIEKRLDIDYVIFTLPITRFKAIGYILASGSRGLFYHDNTNIVKKAEGNYLHLYKINENGKPLVKKEEFPPTHIPDYLMFKREQLDYFIDYYCKASVIMPIPQTYVIKIKKIKDGSVMCLYNGVVQFDFNDECRVVIANEGREVYCFNSHGEISLDAFLKSRCLDILYQVR</sequence>
<dbReference type="Proteomes" id="UP000003163">
    <property type="component" value="Unassembled WGS sequence"/>
</dbReference>
<dbReference type="InterPro" id="IPR008271">
    <property type="entry name" value="Ser/Thr_kinase_AS"/>
</dbReference>
<dbReference type="OMA" id="GAFAQCY"/>